<evidence type="ECO:0000256" key="2">
    <source>
        <dbReference type="ARBA" id="ARBA00022723"/>
    </source>
</evidence>
<dbReference type="AlphaFoldDB" id="A0A8T2N0T0"/>
<reference evidence="6" key="1">
    <citation type="thesis" date="2021" institute="BYU ScholarsArchive" country="Provo, UT, USA">
        <title>Applications of and Algorithms for Genome Assembly and Genomic Analyses with an Emphasis on Marine Teleosts.</title>
        <authorList>
            <person name="Pickett B.D."/>
        </authorList>
    </citation>
    <scope>NUCLEOTIDE SEQUENCE</scope>
    <source>
        <strain evidence="6">HI-2016</strain>
    </source>
</reference>
<dbReference type="InterPro" id="IPR051607">
    <property type="entry name" value="Metallo-dep_hydrolases"/>
</dbReference>
<dbReference type="GO" id="GO:0046098">
    <property type="term" value="P:guanine metabolic process"/>
    <property type="evidence" value="ECO:0007669"/>
    <property type="project" value="TreeGrafter"/>
</dbReference>
<keyword evidence="7" id="KW-1185">Reference proteome</keyword>
<feature type="domain" description="Amidohydrolase-related" evidence="5">
    <location>
        <begin position="27"/>
        <end position="97"/>
    </location>
</feature>
<dbReference type="GO" id="GO:0008270">
    <property type="term" value="F:zinc ion binding"/>
    <property type="evidence" value="ECO:0007669"/>
    <property type="project" value="TreeGrafter"/>
</dbReference>
<keyword evidence="3" id="KW-0378">Hydrolase</keyword>
<evidence type="ECO:0000256" key="3">
    <source>
        <dbReference type="ARBA" id="ARBA00022801"/>
    </source>
</evidence>
<dbReference type="InterPro" id="IPR032466">
    <property type="entry name" value="Metal_Hydrolase"/>
</dbReference>
<dbReference type="GO" id="GO:0008892">
    <property type="term" value="F:guanine deaminase activity"/>
    <property type="evidence" value="ECO:0007669"/>
    <property type="project" value="TreeGrafter"/>
</dbReference>
<evidence type="ECO:0000256" key="1">
    <source>
        <dbReference type="ARBA" id="ARBA00001947"/>
    </source>
</evidence>
<dbReference type="InterPro" id="IPR006680">
    <property type="entry name" value="Amidohydro-rel"/>
</dbReference>
<organism evidence="6 7">
    <name type="scientific">Albula glossodonta</name>
    <name type="common">roundjaw bonefish</name>
    <dbReference type="NCBI Taxonomy" id="121402"/>
    <lineage>
        <taxon>Eukaryota</taxon>
        <taxon>Metazoa</taxon>
        <taxon>Chordata</taxon>
        <taxon>Craniata</taxon>
        <taxon>Vertebrata</taxon>
        <taxon>Euteleostomi</taxon>
        <taxon>Actinopterygii</taxon>
        <taxon>Neopterygii</taxon>
        <taxon>Teleostei</taxon>
        <taxon>Albuliformes</taxon>
        <taxon>Albulidae</taxon>
        <taxon>Albula</taxon>
    </lineage>
</organism>
<protein>
    <recommendedName>
        <fullName evidence="5">Amidohydrolase-related domain-containing protein</fullName>
    </recommendedName>
</protein>
<dbReference type="SUPFAM" id="SSF51556">
    <property type="entry name" value="Metallo-dependent hydrolases"/>
    <property type="match status" value="1"/>
</dbReference>
<evidence type="ECO:0000313" key="6">
    <source>
        <dbReference type="EMBL" id="KAG9331498.1"/>
    </source>
</evidence>
<name>A0A8T2N0T0_9TELE</name>
<dbReference type="Proteomes" id="UP000824540">
    <property type="component" value="Unassembled WGS sequence"/>
</dbReference>
<dbReference type="OrthoDB" id="194468at2759"/>
<evidence type="ECO:0000256" key="4">
    <source>
        <dbReference type="ARBA" id="ARBA00022833"/>
    </source>
</evidence>
<dbReference type="Gene3D" id="3.20.20.140">
    <property type="entry name" value="Metal-dependent hydrolases"/>
    <property type="match status" value="1"/>
</dbReference>
<gene>
    <name evidence="6" type="ORF">JZ751_018901</name>
</gene>
<dbReference type="EMBL" id="JAFBMS010000326">
    <property type="protein sequence ID" value="KAG9331498.1"/>
    <property type="molecule type" value="Genomic_DNA"/>
</dbReference>
<keyword evidence="2" id="KW-0479">Metal-binding</keyword>
<evidence type="ECO:0000259" key="5">
    <source>
        <dbReference type="Pfam" id="PF01979"/>
    </source>
</evidence>
<dbReference type="PANTHER" id="PTHR11271">
    <property type="entry name" value="GUANINE DEAMINASE"/>
    <property type="match status" value="1"/>
</dbReference>
<comment type="cofactor">
    <cofactor evidence="1">
        <name>Zn(2+)</name>
        <dbReference type="ChEBI" id="CHEBI:29105"/>
    </cofactor>
</comment>
<dbReference type="Pfam" id="PF01979">
    <property type="entry name" value="Amidohydro_1"/>
    <property type="match status" value="1"/>
</dbReference>
<keyword evidence="4" id="KW-0862">Zinc</keyword>
<dbReference type="PANTHER" id="PTHR11271:SF6">
    <property type="entry name" value="GUANINE DEAMINASE"/>
    <property type="match status" value="1"/>
</dbReference>
<proteinExistence type="predicted"/>
<accession>A0A8T2N0T0</accession>
<evidence type="ECO:0000313" key="7">
    <source>
        <dbReference type="Proteomes" id="UP000824540"/>
    </source>
</evidence>
<sequence length="110" mass="12436">MAQPRPATSLPFTLTPPYCWEKSLYALVKPVVTPRFALSCTTKLLDHLGEIAKNNDLHIQSHISETKAEVNLVHELFPDYKSYTDVYLKHNLLTNKALQRHAGRPQGPEA</sequence>
<comment type="caution">
    <text evidence="6">The sequence shown here is derived from an EMBL/GenBank/DDBJ whole genome shotgun (WGS) entry which is preliminary data.</text>
</comment>
<dbReference type="GO" id="GO:0005829">
    <property type="term" value="C:cytosol"/>
    <property type="evidence" value="ECO:0007669"/>
    <property type="project" value="TreeGrafter"/>
</dbReference>